<name>A0A0H2RPG4_9AGAM</name>
<sequence>MLRSDLLVAVRQDRNQGSEESTSKIEMTKALYKELETTLGEFAVSLADGMQGKLHAPAGASRGFRIPSFFRRFWSHKAEKR</sequence>
<protein>
    <submittedName>
        <fullName evidence="1">Uncharacterized protein</fullName>
    </submittedName>
</protein>
<dbReference type="Proteomes" id="UP000053477">
    <property type="component" value="Unassembled WGS sequence"/>
</dbReference>
<gene>
    <name evidence="1" type="ORF">SCHPADRAFT_362806</name>
</gene>
<proteinExistence type="predicted"/>
<dbReference type="InParanoid" id="A0A0H2RPG4"/>
<keyword evidence="2" id="KW-1185">Reference proteome</keyword>
<dbReference type="AlphaFoldDB" id="A0A0H2RPG4"/>
<evidence type="ECO:0000313" key="1">
    <source>
        <dbReference type="EMBL" id="KLO13457.1"/>
    </source>
</evidence>
<dbReference type="EMBL" id="KQ085959">
    <property type="protein sequence ID" value="KLO13457.1"/>
    <property type="molecule type" value="Genomic_DNA"/>
</dbReference>
<organism evidence="1 2">
    <name type="scientific">Schizopora paradoxa</name>
    <dbReference type="NCBI Taxonomy" id="27342"/>
    <lineage>
        <taxon>Eukaryota</taxon>
        <taxon>Fungi</taxon>
        <taxon>Dikarya</taxon>
        <taxon>Basidiomycota</taxon>
        <taxon>Agaricomycotina</taxon>
        <taxon>Agaricomycetes</taxon>
        <taxon>Hymenochaetales</taxon>
        <taxon>Schizoporaceae</taxon>
        <taxon>Schizopora</taxon>
    </lineage>
</organism>
<evidence type="ECO:0000313" key="2">
    <source>
        <dbReference type="Proteomes" id="UP000053477"/>
    </source>
</evidence>
<accession>A0A0H2RPG4</accession>
<reference evidence="1 2" key="1">
    <citation type="submission" date="2015-04" db="EMBL/GenBank/DDBJ databases">
        <title>Complete genome sequence of Schizopora paradoxa KUC8140, a cosmopolitan wood degrader in East Asia.</title>
        <authorList>
            <consortium name="DOE Joint Genome Institute"/>
            <person name="Min B."/>
            <person name="Park H."/>
            <person name="Jang Y."/>
            <person name="Kim J.-J."/>
            <person name="Kim K.H."/>
            <person name="Pangilinan J."/>
            <person name="Lipzen A."/>
            <person name="Riley R."/>
            <person name="Grigoriev I.V."/>
            <person name="Spatafora J.W."/>
            <person name="Choi I.-G."/>
        </authorList>
    </citation>
    <scope>NUCLEOTIDE SEQUENCE [LARGE SCALE GENOMIC DNA]</scope>
    <source>
        <strain evidence="1 2">KUC8140</strain>
    </source>
</reference>